<dbReference type="EMBL" id="BMQL01000008">
    <property type="protein sequence ID" value="GGR05916.1"/>
    <property type="molecule type" value="Genomic_DNA"/>
</dbReference>
<feature type="signal peptide" evidence="1">
    <location>
        <begin position="1"/>
        <end position="21"/>
    </location>
</feature>
<reference evidence="2" key="1">
    <citation type="journal article" date="2014" name="Int. J. Syst. Evol. Microbiol.">
        <title>Complete genome sequence of Corynebacterium casei LMG S-19264T (=DSM 44701T), isolated from a smear-ripened cheese.</title>
        <authorList>
            <consortium name="US DOE Joint Genome Institute (JGI-PGF)"/>
            <person name="Walter F."/>
            <person name="Albersmeier A."/>
            <person name="Kalinowski J."/>
            <person name="Ruckert C."/>
        </authorList>
    </citation>
    <scope>NUCLEOTIDE SEQUENCE</scope>
    <source>
        <strain evidence="2">JCM 31311</strain>
    </source>
</reference>
<reference evidence="2" key="2">
    <citation type="submission" date="2020-09" db="EMBL/GenBank/DDBJ databases">
        <authorList>
            <person name="Sun Q."/>
            <person name="Ohkuma M."/>
        </authorList>
    </citation>
    <scope>NUCLEOTIDE SEQUENCE</scope>
    <source>
        <strain evidence="2">JCM 31311</strain>
    </source>
</reference>
<sequence length="101" mass="10541">MRHRCLLLVSLALCALNSARASSAGPGVPVTFGTEAEPSTQTVTFIDASGKLIAVVDHQGAVQVVPGELLSHATRMLFTLTLGTATAHYTVPYLAPVTPVR</sequence>
<evidence type="ECO:0000313" key="3">
    <source>
        <dbReference type="Proteomes" id="UP000603865"/>
    </source>
</evidence>
<evidence type="ECO:0000256" key="1">
    <source>
        <dbReference type="SAM" id="SignalP"/>
    </source>
</evidence>
<comment type="caution">
    <text evidence="2">The sequence shown here is derived from an EMBL/GenBank/DDBJ whole genome shotgun (WGS) entry which is preliminary data.</text>
</comment>
<organism evidence="2 3">
    <name type="scientific">Deinococcus ruber</name>
    <dbReference type="NCBI Taxonomy" id="1848197"/>
    <lineage>
        <taxon>Bacteria</taxon>
        <taxon>Thermotogati</taxon>
        <taxon>Deinococcota</taxon>
        <taxon>Deinococci</taxon>
        <taxon>Deinococcales</taxon>
        <taxon>Deinococcaceae</taxon>
        <taxon>Deinococcus</taxon>
    </lineage>
</organism>
<dbReference type="AlphaFoldDB" id="A0A918C591"/>
<dbReference type="Proteomes" id="UP000603865">
    <property type="component" value="Unassembled WGS sequence"/>
</dbReference>
<evidence type="ECO:0000313" key="2">
    <source>
        <dbReference type="EMBL" id="GGR05916.1"/>
    </source>
</evidence>
<keyword evidence="3" id="KW-1185">Reference proteome</keyword>
<name>A0A918C591_9DEIO</name>
<protein>
    <submittedName>
        <fullName evidence="2">Uncharacterized protein</fullName>
    </submittedName>
</protein>
<accession>A0A918C591</accession>
<keyword evidence="1" id="KW-0732">Signal</keyword>
<gene>
    <name evidence="2" type="ORF">GCM10008957_18340</name>
</gene>
<feature type="chain" id="PRO_5036978318" evidence="1">
    <location>
        <begin position="22"/>
        <end position="101"/>
    </location>
</feature>
<proteinExistence type="predicted"/>